<dbReference type="GO" id="GO:0003723">
    <property type="term" value="F:RNA binding"/>
    <property type="evidence" value="ECO:0007669"/>
    <property type="project" value="UniProtKB-KW"/>
</dbReference>
<keyword evidence="18 28" id="KW-0946">Virion</keyword>
<keyword evidence="4" id="KW-1187">Viral budding via the host ESCRT complexes</keyword>
<feature type="domain" description="CCHC-type" evidence="31">
    <location>
        <begin position="388"/>
        <end position="403"/>
    </location>
</feature>
<keyword evidence="22 28" id="KW-0543">Viral nucleoprotein</keyword>
<evidence type="ECO:0000256" key="21">
    <source>
        <dbReference type="ARBA" id="ARBA00023046"/>
    </source>
</evidence>
<comment type="subcellular location">
    <subcellularLocation>
        <location evidence="1">Host cell membrane</location>
        <topology evidence="1">Lipid-anchor</topology>
    </subcellularLocation>
    <subcellularLocation>
        <location evidence="2">Host endosome</location>
        <location evidence="2">Host multivesicular body</location>
    </subcellularLocation>
    <subcellularLocation>
        <location evidence="26">Virion membrane</location>
        <topology evidence="26">Lipid-anchor</topology>
    </subcellularLocation>
    <subcellularLocation>
        <location evidence="28">Virion</location>
    </subcellularLocation>
    <subcellularLocation>
        <location evidence="28">Host cytoplasm</location>
    </subcellularLocation>
    <subcellularLocation>
        <location evidence="28">Host nucleus</location>
    </subcellularLocation>
</comment>
<keyword evidence="6" id="KW-0597">Phosphoprotein</keyword>
<evidence type="ECO:0000256" key="19">
    <source>
        <dbReference type="ARBA" id="ARBA00022870"/>
    </source>
</evidence>
<dbReference type="InterPro" id="IPR014817">
    <property type="entry name" value="Gag_p6"/>
</dbReference>
<evidence type="ECO:0000256" key="2">
    <source>
        <dbReference type="ARBA" id="ARBA00004560"/>
    </source>
</evidence>
<dbReference type="GO" id="GO:0005198">
    <property type="term" value="F:structural molecule activity"/>
    <property type="evidence" value="ECO:0007669"/>
    <property type="project" value="InterPro"/>
</dbReference>
<keyword evidence="5" id="KW-1032">Host cell membrane</keyword>
<dbReference type="Gene3D" id="1.20.5.760">
    <property type="entry name" value="Single helix bin"/>
    <property type="match status" value="1"/>
</dbReference>
<reference evidence="32" key="1">
    <citation type="journal article" date="2016" name="AIDS Res. Hum. Retroviruses">
        <title>HIV-1 Genetic Diversity Among Incident Infections in Mbeya, Tanzania.</title>
        <authorList>
            <person name="Billings E."/>
            <person name="Sanders-Buell E."/>
            <person name="Bose M."/>
            <person name="Kijak G.H."/>
            <person name="Bradfield A."/>
            <person name="Crossler J."/>
            <person name="Arroyo M.A."/>
            <person name="Maboko L."/>
            <person name="Hoffmann O."/>
            <person name="Geis S."/>
            <person name="Birx D.L."/>
            <person name="Kim J.H."/>
            <person name="Michael N.L."/>
            <person name="Robb M.L."/>
            <person name="Hoelscher M."/>
            <person name="Tovanabutra S."/>
        </authorList>
    </citation>
    <scope>NUCLEOTIDE SEQUENCE</scope>
    <source>
        <strain evidence="32">CO3058V6</strain>
    </source>
</reference>
<dbReference type="InterPro" id="IPR050195">
    <property type="entry name" value="Primate_lentivir_Gag_pol-like"/>
</dbReference>
<accession>A0A1P8DGF5</accession>
<dbReference type="SUPFAM" id="SSF47943">
    <property type="entry name" value="Retrovirus capsid protein, N-terminal core domain"/>
    <property type="match status" value="1"/>
</dbReference>
<keyword evidence="29" id="KW-0175">Coiled coil</keyword>
<evidence type="ECO:0000256" key="30">
    <source>
        <dbReference type="SAM" id="MobiDB-lite"/>
    </source>
</evidence>
<keyword evidence="20 28" id="KW-0694">RNA-binding</keyword>
<evidence type="ECO:0000256" key="8">
    <source>
        <dbReference type="ARBA" id="ARBA00022562"/>
    </source>
</evidence>
<dbReference type="SUPFAM" id="SSF57756">
    <property type="entry name" value="Retrovirus zinc finger-like domains"/>
    <property type="match status" value="1"/>
</dbReference>
<keyword evidence="12" id="KW-0519">Myristate</keyword>
<feature type="domain" description="CCHC-type" evidence="31">
    <location>
        <begin position="410"/>
        <end position="425"/>
    </location>
</feature>
<evidence type="ECO:0000256" key="25">
    <source>
        <dbReference type="ARBA" id="ARBA00023288"/>
    </source>
</evidence>
<dbReference type="Pfam" id="PF19317">
    <property type="entry name" value="Gag_p24_C"/>
    <property type="match status" value="1"/>
</dbReference>
<dbReference type="Pfam" id="PF00098">
    <property type="entry name" value="zf-CCHC"/>
    <property type="match status" value="2"/>
</dbReference>
<organism evidence="32">
    <name type="scientific">Human immunodeficiency virus type 1</name>
    <name type="common">HIV-1</name>
    <dbReference type="NCBI Taxonomy" id="11676"/>
    <lineage>
        <taxon>Viruses</taxon>
        <taxon>Riboviria</taxon>
        <taxon>Pararnavirae</taxon>
        <taxon>Artverviricota</taxon>
        <taxon>Revtraviricetes</taxon>
        <taxon>Ortervirales</taxon>
        <taxon>Retroviridae</taxon>
        <taxon>Orthoretrovirinae</taxon>
        <taxon>Lentivirus</taxon>
        <taxon>Lentivirus humimdef1</taxon>
    </lineage>
</organism>
<name>A0A1P8DGF5_HV1</name>
<evidence type="ECO:0000259" key="31">
    <source>
        <dbReference type="PROSITE" id="PS50158"/>
    </source>
</evidence>
<evidence type="ECO:0000256" key="23">
    <source>
        <dbReference type="ARBA" id="ARBA00023136"/>
    </source>
</evidence>
<evidence type="ECO:0000256" key="6">
    <source>
        <dbReference type="ARBA" id="ARBA00022553"/>
    </source>
</evidence>
<keyword evidence="13 28" id="KW-0479">Metal-binding</keyword>
<evidence type="ECO:0000256" key="12">
    <source>
        <dbReference type="ARBA" id="ARBA00022707"/>
    </source>
</evidence>
<dbReference type="FunFam" id="4.10.60.10:FF:000001">
    <property type="entry name" value="Gag polyprotein"/>
    <property type="match status" value="1"/>
</dbReference>
<comment type="similarity">
    <text evidence="3">Belongs to the primate lentivirus group gag polyprotein family.</text>
</comment>
<feature type="region of interest" description="Disordered" evidence="30">
    <location>
        <begin position="439"/>
        <end position="493"/>
    </location>
</feature>
<dbReference type="SUPFAM" id="SSF47836">
    <property type="entry name" value="Retroviral matrix proteins"/>
    <property type="match status" value="1"/>
</dbReference>
<dbReference type="InterPro" id="IPR036875">
    <property type="entry name" value="Znf_CCHC_sf"/>
</dbReference>
<keyword evidence="14" id="KW-0677">Repeat</keyword>
<evidence type="ECO:0000256" key="4">
    <source>
        <dbReference type="ARBA" id="ARBA00022462"/>
    </source>
</evidence>
<evidence type="ECO:0000256" key="3">
    <source>
        <dbReference type="ARBA" id="ARBA00008364"/>
    </source>
</evidence>
<dbReference type="InterPro" id="IPR000071">
    <property type="entry name" value="Lentvrl_matrix_N"/>
</dbReference>
<dbReference type="GO" id="GO:0042025">
    <property type="term" value="C:host cell nucleus"/>
    <property type="evidence" value="ECO:0007669"/>
    <property type="project" value="UniProtKB-SubCell"/>
</dbReference>
<comment type="subcellular location">
    <molecule>Matrix protein p17</molecule>
    <subcellularLocation>
        <location evidence="28">Virion membrane</location>
        <topology evidence="28">Lipid-anchor</topology>
    </subcellularLocation>
    <subcellularLocation>
        <location evidence="28">Host nucleus</location>
    </subcellularLocation>
    <subcellularLocation>
        <location evidence="28">Host cytoplasm</location>
    </subcellularLocation>
</comment>
<dbReference type="Gene3D" id="4.10.60.10">
    <property type="entry name" value="Zinc finger, CCHC-type"/>
    <property type="match status" value="1"/>
</dbReference>
<keyword evidence="15" id="KW-0688">Ribosomal frameshifting</keyword>
<dbReference type="GO" id="GO:0072494">
    <property type="term" value="C:host multivesicular body"/>
    <property type="evidence" value="ECO:0007669"/>
    <property type="project" value="UniProtKB-SubCell"/>
</dbReference>
<sequence length="493" mass="55297">MGARASVLRGGKLDNWERIRLRPGGKKKYRMKHLVWASRELERFALDPGLLETSEGCKQIMGQLQPALKTGSEELKSLFNTIATLYCVHQRIDVRDTKEALDKVEEIKNKSQQKTQQAEAADKGEVSQNYPIVQNLQGQMVHQHLSPRTLNAWVKVIEEKAFSPEVIPMFTALSEGATPQDLNTMLNTIGGHQAAMQMLKDTINEEAAEWDRVHPVHAGPIAPGQMREPRGSDIAGTTSTPQEQIAWMTSNPPIPVGEIYKRWIILGLNKIVRMYSPVSILDIKQGPKEPFRDYVDRFFKTLRAEQATQDVKNWMTDTLLVQNANPDCKTILRALGPGATLEEMMTACQGVGGPGHKARVLAEAMSQLNNANIMMQRSNFKGPKRIIKCFNCGKEGHLARNCRAPRKKGCWKCGKEGHQMKDCTERQANFLGKIWPSHKGRPGNFLQSRPEPTAPPAESFRFEETTPSLKQELKDREPLTSLKSLFGSDPLSQ</sequence>
<keyword evidence="8 28" id="KW-1048">Host nucleus</keyword>
<dbReference type="InterPro" id="IPR008916">
    <property type="entry name" value="Retrov_capsid_C"/>
</dbReference>
<dbReference type="InterPro" id="IPR001878">
    <property type="entry name" value="Znf_CCHC"/>
</dbReference>
<comment type="PTM">
    <molecule>Gag-Pol polyprotein</molecule>
    <text evidence="28">Specific enzymatic cleavages by the viral protease yield mature proteins.</text>
</comment>
<dbReference type="InterPro" id="IPR010999">
    <property type="entry name" value="Retrovr_matrix"/>
</dbReference>
<evidence type="ECO:0000256" key="27">
    <source>
        <dbReference type="PROSITE-ProRule" id="PRU00047"/>
    </source>
</evidence>
<dbReference type="PANTHER" id="PTHR40389:SF4">
    <property type="match status" value="1"/>
</dbReference>
<evidence type="ECO:0000256" key="17">
    <source>
        <dbReference type="ARBA" id="ARBA00022833"/>
    </source>
</evidence>
<dbReference type="Gene3D" id="1.10.1200.30">
    <property type="match status" value="1"/>
</dbReference>
<dbReference type="SMART" id="SM00343">
    <property type="entry name" value="ZnF_C2HC"/>
    <property type="match status" value="2"/>
</dbReference>
<evidence type="ECO:0000313" key="32">
    <source>
        <dbReference type="EMBL" id="APU87785.1"/>
    </source>
</evidence>
<dbReference type="GO" id="GO:0008270">
    <property type="term" value="F:zinc ion binding"/>
    <property type="evidence" value="ECO:0007669"/>
    <property type="project" value="UniProtKB-KW"/>
</dbReference>
<evidence type="ECO:0000256" key="24">
    <source>
        <dbReference type="ARBA" id="ARBA00023200"/>
    </source>
</evidence>
<evidence type="ECO:0000256" key="11">
    <source>
        <dbReference type="ARBA" id="ARBA00022637"/>
    </source>
</evidence>
<dbReference type="InterPro" id="IPR045345">
    <property type="entry name" value="Gag_p24_C"/>
</dbReference>
<keyword evidence="10" id="KW-1188">Viral release from host cell</keyword>
<dbReference type="Pfam" id="PF08705">
    <property type="entry name" value="Gag_p6"/>
    <property type="match status" value="1"/>
</dbReference>
<keyword evidence="7 28" id="KW-0167">Capsid protein</keyword>
<keyword evidence="9 28" id="KW-0945">Host-virus interaction</keyword>
<dbReference type="GO" id="GO:0019013">
    <property type="term" value="C:viral nucleocapsid"/>
    <property type="evidence" value="ECO:0007669"/>
    <property type="project" value="UniProtKB-KW"/>
</dbReference>
<evidence type="ECO:0000256" key="29">
    <source>
        <dbReference type="SAM" id="Coils"/>
    </source>
</evidence>
<dbReference type="PRINTS" id="PR00234">
    <property type="entry name" value="HIV1MATRIX"/>
</dbReference>
<dbReference type="PROSITE" id="PS50158">
    <property type="entry name" value="ZF_CCHC"/>
    <property type="match status" value="2"/>
</dbReference>
<dbReference type="EMBL" id="KX907362">
    <property type="protein sequence ID" value="APU87785.1"/>
    <property type="molecule type" value="Genomic_RNA"/>
</dbReference>
<proteinExistence type="inferred from homology"/>
<keyword evidence="16 27" id="KW-0863">Zinc-finger</keyword>
<protein>
    <recommendedName>
        <fullName evidence="28">Gag polyprotein</fullName>
    </recommendedName>
    <component>
        <recommendedName>
            <fullName evidence="28">Matrix protein p17</fullName>
            <shortName evidence="28">MA</shortName>
        </recommendedName>
    </component>
</protein>
<dbReference type="SUPFAM" id="SSF47353">
    <property type="entry name" value="Retrovirus capsid dimerization domain-like"/>
    <property type="match status" value="1"/>
</dbReference>
<keyword evidence="23" id="KW-0472">Membrane</keyword>
<feature type="region of interest" description="Disordered" evidence="30">
    <location>
        <begin position="219"/>
        <end position="239"/>
    </location>
</feature>
<dbReference type="InterPro" id="IPR012344">
    <property type="entry name" value="Matrix_HIV/RSV_N"/>
</dbReference>
<dbReference type="Gene3D" id="6.10.250.390">
    <property type="match status" value="1"/>
</dbReference>
<evidence type="ECO:0000256" key="22">
    <source>
        <dbReference type="ARBA" id="ARBA00023086"/>
    </source>
</evidence>
<gene>
    <name evidence="32" type="primary">gag</name>
</gene>
<evidence type="ECO:0000256" key="1">
    <source>
        <dbReference type="ARBA" id="ARBA00004425"/>
    </source>
</evidence>
<dbReference type="GO" id="GO:0020002">
    <property type="term" value="C:host cell plasma membrane"/>
    <property type="evidence" value="ECO:0007669"/>
    <property type="project" value="UniProtKB-SubCell"/>
</dbReference>
<dbReference type="InterPro" id="IPR008919">
    <property type="entry name" value="Retrov_capsid_N"/>
</dbReference>
<keyword evidence="11" id="KW-1198">Viral budding</keyword>
<dbReference type="GO" id="GO:0055036">
    <property type="term" value="C:virion membrane"/>
    <property type="evidence" value="ECO:0007669"/>
    <property type="project" value="UniProtKB-SubCell"/>
</dbReference>
<evidence type="ECO:0000256" key="15">
    <source>
        <dbReference type="ARBA" id="ARBA00022758"/>
    </source>
</evidence>
<keyword evidence="19" id="KW-1043">Host membrane</keyword>
<evidence type="ECO:0000256" key="7">
    <source>
        <dbReference type="ARBA" id="ARBA00022561"/>
    </source>
</evidence>
<feature type="coiled-coil region" evidence="29">
    <location>
        <begin position="94"/>
        <end position="121"/>
    </location>
</feature>
<dbReference type="Pfam" id="PF00540">
    <property type="entry name" value="Gag_p17"/>
    <property type="match status" value="1"/>
</dbReference>
<evidence type="ECO:0000256" key="10">
    <source>
        <dbReference type="ARBA" id="ARBA00022612"/>
    </source>
</evidence>
<keyword evidence="24 28" id="KW-1035">Host cytoplasm</keyword>
<evidence type="ECO:0000256" key="13">
    <source>
        <dbReference type="ARBA" id="ARBA00022723"/>
    </source>
</evidence>
<dbReference type="Gene3D" id="1.10.375.10">
    <property type="entry name" value="Human Immunodeficiency Virus Type 1 Capsid Protein"/>
    <property type="match status" value="1"/>
</dbReference>
<evidence type="ECO:0000256" key="5">
    <source>
        <dbReference type="ARBA" id="ARBA00022511"/>
    </source>
</evidence>
<evidence type="ECO:0000256" key="28">
    <source>
        <dbReference type="RuleBase" id="RU004487"/>
    </source>
</evidence>
<evidence type="ECO:0000256" key="20">
    <source>
        <dbReference type="ARBA" id="ARBA00022884"/>
    </source>
</evidence>
<dbReference type="GO" id="GO:0039702">
    <property type="term" value="P:viral budding via host ESCRT complex"/>
    <property type="evidence" value="ECO:0007669"/>
    <property type="project" value="UniProtKB-KW"/>
</dbReference>
<evidence type="ECO:0000256" key="18">
    <source>
        <dbReference type="ARBA" id="ARBA00022844"/>
    </source>
</evidence>
<dbReference type="Pfam" id="PF00607">
    <property type="entry name" value="Gag_p24"/>
    <property type="match status" value="1"/>
</dbReference>
<dbReference type="PANTHER" id="PTHR40389">
    <property type="entry name" value="ENDOGENOUS RETROVIRUS GROUP K MEMBER 24 GAG POLYPROTEIN-RELATED"/>
    <property type="match status" value="1"/>
</dbReference>
<dbReference type="GO" id="GO:0075523">
    <property type="term" value="P:viral translational frameshifting"/>
    <property type="evidence" value="ECO:0007669"/>
    <property type="project" value="UniProtKB-KW"/>
</dbReference>
<evidence type="ECO:0000256" key="26">
    <source>
        <dbReference type="ARBA" id="ARBA00037826"/>
    </source>
</evidence>
<keyword evidence="25" id="KW-0449">Lipoprotein</keyword>
<evidence type="ECO:0000256" key="14">
    <source>
        <dbReference type="ARBA" id="ARBA00022737"/>
    </source>
</evidence>
<dbReference type="FunFam" id="1.10.375.10:FF:000001">
    <property type="entry name" value="Gag polyprotein"/>
    <property type="match status" value="1"/>
</dbReference>
<dbReference type="FunFam" id="1.10.1200.30:FF:000001">
    <property type="entry name" value="Gag polyprotein"/>
    <property type="match status" value="1"/>
</dbReference>
<evidence type="ECO:0000256" key="9">
    <source>
        <dbReference type="ARBA" id="ARBA00022581"/>
    </source>
</evidence>
<evidence type="ECO:0000256" key="16">
    <source>
        <dbReference type="ARBA" id="ARBA00022771"/>
    </source>
</evidence>
<dbReference type="Gene3D" id="1.10.150.90">
    <property type="entry name" value="Immunodeficiency lentiviruses, gag gene matrix protein p17"/>
    <property type="match status" value="1"/>
</dbReference>
<keyword evidence="21" id="KW-1039">Host endosome</keyword>
<organismHost>
    <name type="scientific">Homo sapiens</name>
    <name type="common">Human</name>
    <dbReference type="NCBI Taxonomy" id="9606"/>
</organismHost>
<keyword evidence="17 28" id="KW-0862">Zinc</keyword>